<dbReference type="InterPro" id="IPR009057">
    <property type="entry name" value="Homeodomain-like_sf"/>
</dbReference>
<name>A0ABX3H199_PAEBO</name>
<feature type="domain" description="HTH tetR-type" evidence="3">
    <location>
        <begin position="6"/>
        <end position="66"/>
    </location>
</feature>
<evidence type="ECO:0000256" key="2">
    <source>
        <dbReference type="PROSITE-ProRule" id="PRU00335"/>
    </source>
</evidence>
<evidence type="ECO:0000313" key="5">
    <source>
        <dbReference type="Proteomes" id="UP000187412"/>
    </source>
</evidence>
<evidence type="ECO:0000259" key="3">
    <source>
        <dbReference type="PROSITE" id="PS50977"/>
    </source>
</evidence>
<accession>A0ABX3H199</accession>
<dbReference type="Gene3D" id="1.10.357.10">
    <property type="entry name" value="Tetracycline Repressor, domain 2"/>
    <property type="match status" value="1"/>
</dbReference>
<dbReference type="InterPro" id="IPR001647">
    <property type="entry name" value="HTH_TetR"/>
</dbReference>
<organism evidence="4 5">
    <name type="scientific">Paenibacillus borealis</name>
    <dbReference type="NCBI Taxonomy" id="160799"/>
    <lineage>
        <taxon>Bacteria</taxon>
        <taxon>Bacillati</taxon>
        <taxon>Bacillota</taxon>
        <taxon>Bacilli</taxon>
        <taxon>Bacillales</taxon>
        <taxon>Paenibacillaceae</taxon>
        <taxon>Paenibacillus</taxon>
    </lineage>
</organism>
<dbReference type="SUPFAM" id="SSF46689">
    <property type="entry name" value="Homeodomain-like"/>
    <property type="match status" value="1"/>
</dbReference>
<proteinExistence type="predicted"/>
<dbReference type="PROSITE" id="PS50977">
    <property type="entry name" value="HTH_TETR_2"/>
    <property type="match status" value="1"/>
</dbReference>
<protein>
    <submittedName>
        <fullName evidence="4">TetR family transcriptional regulator</fullName>
    </submittedName>
</protein>
<evidence type="ECO:0000256" key="1">
    <source>
        <dbReference type="ARBA" id="ARBA00023125"/>
    </source>
</evidence>
<dbReference type="EMBL" id="MPTB01000036">
    <property type="protein sequence ID" value="OMD43264.1"/>
    <property type="molecule type" value="Genomic_DNA"/>
</dbReference>
<dbReference type="Proteomes" id="UP000187412">
    <property type="component" value="Unassembled WGS sequence"/>
</dbReference>
<feature type="DNA-binding region" description="H-T-H motif" evidence="2">
    <location>
        <begin position="29"/>
        <end position="48"/>
    </location>
</feature>
<evidence type="ECO:0000313" key="4">
    <source>
        <dbReference type="EMBL" id="OMD43264.1"/>
    </source>
</evidence>
<dbReference type="RefSeq" id="WP_076113159.1">
    <property type="nucleotide sequence ID" value="NZ_MPTB01000036.1"/>
</dbReference>
<keyword evidence="5" id="KW-1185">Reference proteome</keyword>
<reference evidence="4 5" key="1">
    <citation type="submission" date="2016-10" db="EMBL/GenBank/DDBJ databases">
        <title>Paenibacillus species isolates.</title>
        <authorList>
            <person name="Beno S.M."/>
        </authorList>
    </citation>
    <scope>NUCLEOTIDE SEQUENCE [LARGE SCALE GENOMIC DNA]</scope>
    <source>
        <strain evidence="4 5">FSL H7-0744</strain>
    </source>
</reference>
<keyword evidence="1 2" id="KW-0238">DNA-binding</keyword>
<sequence>MPPKSDITKEQIIQAAFAIVQEQGLEMLSARNIAQKLNCSTQPIYSLYGNMEEIKSLAYQRVVDHVRYSMTTYEDGYYSPALNLAIGFLHFAKKEQHLFRSVYLSGYKSYDLDQEEFIGEAISMAYMRHSKRLNSASEHRLKRVFLNLAIYLIGLGTLIHSSTKKLEIDEAIIMVREMYETLLLREKEGMSCE</sequence>
<comment type="caution">
    <text evidence="4">The sequence shown here is derived from an EMBL/GenBank/DDBJ whole genome shotgun (WGS) entry which is preliminary data.</text>
</comment>
<gene>
    <name evidence="4" type="ORF">BSK56_24520</name>
</gene>